<protein>
    <submittedName>
        <fullName evidence="3">Lipopolysaccharide heptosyltransferase family protein</fullName>
    </submittedName>
</protein>
<dbReference type="InterPro" id="IPR051199">
    <property type="entry name" value="LPS_LOS_Heptosyltrfase"/>
</dbReference>
<organism evidence="3">
    <name type="scientific">Ignavibacterium album</name>
    <dbReference type="NCBI Taxonomy" id="591197"/>
    <lineage>
        <taxon>Bacteria</taxon>
        <taxon>Pseudomonadati</taxon>
        <taxon>Ignavibacteriota</taxon>
        <taxon>Ignavibacteria</taxon>
        <taxon>Ignavibacteriales</taxon>
        <taxon>Ignavibacteriaceae</taxon>
        <taxon>Ignavibacterium</taxon>
    </lineage>
</organism>
<keyword evidence="1" id="KW-0328">Glycosyltransferase</keyword>
<comment type="caution">
    <text evidence="3">The sequence shown here is derived from an EMBL/GenBank/DDBJ whole genome shotgun (WGS) entry which is preliminary data.</text>
</comment>
<accession>A0A832DIR6</accession>
<dbReference type="Pfam" id="PF01075">
    <property type="entry name" value="Glyco_transf_9"/>
    <property type="match status" value="1"/>
</dbReference>
<dbReference type="GO" id="GO:0009244">
    <property type="term" value="P:lipopolysaccharide core region biosynthetic process"/>
    <property type="evidence" value="ECO:0007669"/>
    <property type="project" value="TreeGrafter"/>
</dbReference>
<reference evidence="3" key="1">
    <citation type="journal article" date="2020" name="mSystems">
        <title>Genome- and Community-Level Interaction Insights into Carbon Utilization and Element Cycling Functions of Hydrothermarchaeota in Hydrothermal Sediment.</title>
        <authorList>
            <person name="Zhou Z."/>
            <person name="Liu Y."/>
            <person name="Xu W."/>
            <person name="Pan J."/>
            <person name="Luo Z.H."/>
            <person name="Li M."/>
        </authorList>
    </citation>
    <scope>NUCLEOTIDE SEQUENCE [LARGE SCALE GENOMIC DNA]</scope>
    <source>
        <strain evidence="3">SpSt-500</strain>
    </source>
</reference>
<gene>
    <name evidence="3" type="ORF">ENS56_01930</name>
</gene>
<dbReference type="AlphaFoldDB" id="A0A832DIR6"/>
<name>A0A832DIR6_9BACT</name>
<dbReference type="PANTHER" id="PTHR30160:SF15">
    <property type="entry name" value="GLYCOSYLTRANSFERASE HI_0523-RELATED"/>
    <property type="match status" value="1"/>
</dbReference>
<dbReference type="Gene3D" id="3.40.50.2000">
    <property type="entry name" value="Glycogen Phosphorylase B"/>
    <property type="match status" value="2"/>
</dbReference>
<evidence type="ECO:0000256" key="1">
    <source>
        <dbReference type="ARBA" id="ARBA00022676"/>
    </source>
</evidence>
<dbReference type="InterPro" id="IPR002201">
    <property type="entry name" value="Glyco_trans_9"/>
</dbReference>
<dbReference type="SUPFAM" id="SSF53756">
    <property type="entry name" value="UDP-Glycosyltransferase/glycogen phosphorylase"/>
    <property type="match status" value="1"/>
</dbReference>
<evidence type="ECO:0000313" key="3">
    <source>
        <dbReference type="EMBL" id="HGT46775.1"/>
    </source>
</evidence>
<evidence type="ECO:0000256" key="2">
    <source>
        <dbReference type="ARBA" id="ARBA00022679"/>
    </source>
</evidence>
<proteinExistence type="predicted"/>
<dbReference type="EMBL" id="DSVI01000004">
    <property type="protein sequence ID" value="HGT46775.1"/>
    <property type="molecule type" value="Genomic_DNA"/>
</dbReference>
<dbReference type="CDD" id="cd03789">
    <property type="entry name" value="GT9_LPS_heptosyltransferase"/>
    <property type="match status" value="1"/>
</dbReference>
<sequence>MGIKKPEVKQPRFLIARIDRIGDVVLSTPLPREIKRVYPDSFVAVLVREYTKDIYLNNPLVDDIIVYKENDKSFESFIKQVQLIRSYKFNYAFMLLPDERLNYTLFFSGIPFRVGVGHKIFQMLTFTKIVDRKKYKPLRHEADYALDMIRKIGIEPLSFEPEIHLSETEKQKAAEFRKQLVGKNKKLIGVNTTSGNSAPNLTLDEYRKLVKRLLQDDNLKVIVTDKNPPEEILNISGVQFPFIDNTLRDAIIKFSALDLLISNSTGPMHICAALKVPTLSLFCPLTACSPKLWGPLGNESKIVLPKEEYCETQCPGDPKLCRYEGDSGINSESVYDMTKEFLQTIKAK</sequence>
<dbReference type="GO" id="GO:0008713">
    <property type="term" value="F:ADP-heptose-lipopolysaccharide heptosyltransferase activity"/>
    <property type="evidence" value="ECO:0007669"/>
    <property type="project" value="TreeGrafter"/>
</dbReference>
<dbReference type="GO" id="GO:0005829">
    <property type="term" value="C:cytosol"/>
    <property type="evidence" value="ECO:0007669"/>
    <property type="project" value="TreeGrafter"/>
</dbReference>
<dbReference type="PANTHER" id="PTHR30160">
    <property type="entry name" value="TETRAACYLDISACCHARIDE 4'-KINASE-RELATED"/>
    <property type="match status" value="1"/>
</dbReference>
<keyword evidence="2 3" id="KW-0808">Transferase</keyword>